<comment type="caution">
    <text evidence="3">The sequence shown here is derived from an EMBL/GenBank/DDBJ whole genome shotgun (WGS) entry which is preliminary data.</text>
</comment>
<proteinExistence type="predicted"/>
<keyword evidence="4" id="KW-1185">Reference proteome</keyword>
<sequence>MASILKGGRLTLALIILIVISSSSHIITTTATARTPYNHERQLGSVFSKHLIVNNKKNANRSCSATNCDYDPIQQNDGPDGCGSGSGSGSGGSPKPKPIPCGSMPGRSLCRKGCCGKTKMGRAECC</sequence>
<feature type="region of interest" description="Disordered" evidence="1">
    <location>
        <begin position="79"/>
        <end position="108"/>
    </location>
</feature>
<evidence type="ECO:0000313" key="3">
    <source>
        <dbReference type="EMBL" id="KAJ0190468.1"/>
    </source>
</evidence>
<gene>
    <name evidence="3" type="ORF">LSAT_V11C800401590</name>
</gene>
<keyword evidence="2" id="KW-0732">Signal</keyword>
<evidence type="ECO:0000256" key="2">
    <source>
        <dbReference type="SAM" id="SignalP"/>
    </source>
</evidence>
<protein>
    <submittedName>
        <fullName evidence="3">Uncharacterized protein</fullName>
    </submittedName>
</protein>
<feature type="compositionally biased region" description="Gly residues" evidence="1">
    <location>
        <begin position="80"/>
        <end position="92"/>
    </location>
</feature>
<dbReference type="EMBL" id="NBSK02000008">
    <property type="protein sequence ID" value="KAJ0190468.1"/>
    <property type="molecule type" value="Genomic_DNA"/>
</dbReference>
<dbReference type="AlphaFoldDB" id="A0A9R1UNH2"/>
<organism evidence="3 4">
    <name type="scientific">Lactuca sativa</name>
    <name type="common">Garden lettuce</name>
    <dbReference type="NCBI Taxonomy" id="4236"/>
    <lineage>
        <taxon>Eukaryota</taxon>
        <taxon>Viridiplantae</taxon>
        <taxon>Streptophyta</taxon>
        <taxon>Embryophyta</taxon>
        <taxon>Tracheophyta</taxon>
        <taxon>Spermatophyta</taxon>
        <taxon>Magnoliopsida</taxon>
        <taxon>eudicotyledons</taxon>
        <taxon>Gunneridae</taxon>
        <taxon>Pentapetalae</taxon>
        <taxon>asterids</taxon>
        <taxon>campanulids</taxon>
        <taxon>Asterales</taxon>
        <taxon>Asteraceae</taxon>
        <taxon>Cichorioideae</taxon>
        <taxon>Cichorieae</taxon>
        <taxon>Lactucinae</taxon>
        <taxon>Lactuca</taxon>
    </lineage>
</organism>
<evidence type="ECO:0000313" key="4">
    <source>
        <dbReference type="Proteomes" id="UP000235145"/>
    </source>
</evidence>
<reference evidence="3 4" key="1">
    <citation type="journal article" date="2017" name="Nat. Commun.">
        <title>Genome assembly with in vitro proximity ligation data and whole-genome triplication in lettuce.</title>
        <authorList>
            <person name="Reyes-Chin-Wo S."/>
            <person name="Wang Z."/>
            <person name="Yang X."/>
            <person name="Kozik A."/>
            <person name="Arikit S."/>
            <person name="Song C."/>
            <person name="Xia L."/>
            <person name="Froenicke L."/>
            <person name="Lavelle D.O."/>
            <person name="Truco M.J."/>
            <person name="Xia R."/>
            <person name="Zhu S."/>
            <person name="Xu C."/>
            <person name="Xu H."/>
            <person name="Xu X."/>
            <person name="Cox K."/>
            <person name="Korf I."/>
            <person name="Meyers B.C."/>
            <person name="Michelmore R.W."/>
        </authorList>
    </citation>
    <scope>NUCLEOTIDE SEQUENCE [LARGE SCALE GENOMIC DNA]</scope>
    <source>
        <strain evidence="4">cv. Salinas</strain>
        <tissue evidence="3">Seedlings</tissue>
    </source>
</reference>
<evidence type="ECO:0000256" key="1">
    <source>
        <dbReference type="SAM" id="MobiDB-lite"/>
    </source>
</evidence>
<feature type="chain" id="PRO_5040427298" evidence="2">
    <location>
        <begin position="25"/>
        <end position="126"/>
    </location>
</feature>
<name>A0A9R1UNH2_LACSA</name>
<feature type="signal peptide" evidence="2">
    <location>
        <begin position="1"/>
        <end position="24"/>
    </location>
</feature>
<accession>A0A9R1UNH2</accession>
<dbReference type="Proteomes" id="UP000235145">
    <property type="component" value="Unassembled WGS sequence"/>
</dbReference>